<evidence type="ECO:0000256" key="5">
    <source>
        <dbReference type="ARBA" id="ARBA00022692"/>
    </source>
</evidence>
<evidence type="ECO:0000256" key="2">
    <source>
        <dbReference type="ARBA" id="ARBA00009137"/>
    </source>
</evidence>
<keyword evidence="3" id="KW-0813">Transport</keyword>
<feature type="transmembrane region" description="Helical" evidence="9">
    <location>
        <begin position="241"/>
        <end position="260"/>
    </location>
</feature>
<evidence type="ECO:0000256" key="8">
    <source>
        <dbReference type="ARBA" id="ARBA00023136"/>
    </source>
</evidence>
<feature type="transmembrane region" description="Helical" evidence="9">
    <location>
        <begin position="215"/>
        <end position="235"/>
    </location>
</feature>
<comment type="subcellular location">
    <subcellularLocation>
        <location evidence="1">Cell membrane</location>
        <topology evidence="1">Multi-pass membrane protein</topology>
    </subcellularLocation>
</comment>
<feature type="transmembrane region" description="Helical" evidence="9">
    <location>
        <begin position="414"/>
        <end position="439"/>
    </location>
</feature>
<evidence type="ECO:0000256" key="7">
    <source>
        <dbReference type="ARBA" id="ARBA00023065"/>
    </source>
</evidence>
<evidence type="ECO:0000256" key="6">
    <source>
        <dbReference type="ARBA" id="ARBA00022989"/>
    </source>
</evidence>
<keyword evidence="5 9" id="KW-0812">Transmembrane</keyword>
<dbReference type="STRING" id="1086013.SAMN05421774_101497"/>
<dbReference type="OrthoDB" id="7818483at2"/>
<evidence type="ECO:0000256" key="4">
    <source>
        <dbReference type="ARBA" id="ARBA00022475"/>
    </source>
</evidence>
<dbReference type="InterPro" id="IPR003445">
    <property type="entry name" value="Cat_transpt"/>
</dbReference>
<dbReference type="PANTHER" id="PTHR32024:SF2">
    <property type="entry name" value="TRK SYSTEM POTASSIUM UPTAKE PROTEIN TRKG-RELATED"/>
    <property type="match status" value="1"/>
</dbReference>
<dbReference type="GO" id="GO:0008324">
    <property type="term" value="F:monoatomic cation transmembrane transporter activity"/>
    <property type="evidence" value="ECO:0007669"/>
    <property type="project" value="InterPro"/>
</dbReference>
<feature type="transmembrane region" description="Helical" evidence="9">
    <location>
        <begin position="99"/>
        <end position="117"/>
    </location>
</feature>
<keyword evidence="8 9" id="KW-0472">Membrane</keyword>
<evidence type="ECO:0000256" key="9">
    <source>
        <dbReference type="SAM" id="Phobius"/>
    </source>
</evidence>
<dbReference type="Proteomes" id="UP000186141">
    <property type="component" value="Unassembled WGS sequence"/>
</dbReference>
<feature type="transmembrane region" description="Helical" evidence="9">
    <location>
        <begin position="73"/>
        <end position="93"/>
    </location>
</feature>
<feature type="transmembrane region" description="Helical" evidence="9">
    <location>
        <begin position="186"/>
        <end position="208"/>
    </location>
</feature>
<evidence type="ECO:0000313" key="10">
    <source>
        <dbReference type="EMBL" id="SIS61879.1"/>
    </source>
</evidence>
<feature type="transmembrane region" description="Helical" evidence="9">
    <location>
        <begin position="281"/>
        <end position="301"/>
    </location>
</feature>
<keyword evidence="6 9" id="KW-1133">Transmembrane helix</keyword>
<sequence>MLRLTALPLPVVLTGLAALAMYVPAIHALSLDQHRIARAFFYPATLILVLTVLVAIATAGWKPHNPARSHLRSFVLVYAFLPPVLALPFSEAVRDTSYFNAWFEMVSAFTTTGATLYDTPGRLPDPVHLWRGLVGWFGGFFILVSATGILASQHLGGFELYAPRAIGRVRLEPGQTGPVTEPSQRLLRHAATLLPVYAALTALVWIALRIAGDPGLVALMHAMATVSTSGVSPLLRLSDAPSGTMGEMIIALALLFALTRRFMPGAARIETEVPLIRDPELRVGMAFLILVPVALFLRHWIGAFEGQLTNDAWQAVQALWGAAFTVLSFLTTTGFESAGWADARAWSGMDAPWLILLGLSMIGGGVATTAGGVKLLRVYALYKLGRRELDRLSEPSSVGGGGPAARQMRGEGAFIAFVFFMLFALSLGVVNLILALLGIPFERGLVLSVSALTTTGPMAAASQLSETGWSNLVPAAKAVLALAMVVGRLETLALLAFFLPAAWRR</sequence>
<feature type="transmembrane region" description="Helical" evidence="9">
    <location>
        <begin position="38"/>
        <end position="61"/>
    </location>
</feature>
<evidence type="ECO:0000256" key="3">
    <source>
        <dbReference type="ARBA" id="ARBA00022448"/>
    </source>
</evidence>
<keyword evidence="7" id="KW-0406">Ion transport</keyword>
<accession>A0A1N7KJV9</accession>
<keyword evidence="4" id="KW-1003">Cell membrane</keyword>
<name>A0A1N7KJV9_9RHOB</name>
<dbReference type="EMBL" id="FTOT01000001">
    <property type="protein sequence ID" value="SIS61879.1"/>
    <property type="molecule type" value="Genomic_DNA"/>
</dbReference>
<dbReference type="GO" id="GO:0030001">
    <property type="term" value="P:metal ion transport"/>
    <property type="evidence" value="ECO:0007669"/>
    <property type="project" value="UniProtKB-ARBA"/>
</dbReference>
<protein>
    <submittedName>
        <fullName evidence="10">Trk system potassium uptake protein TrkH</fullName>
    </submittedName>
</protein>
<dbReference type="Pfam" id="PF02386">
    <property type="entry name" value="TrkH"/>
    <property type="match status" value="1"/>
</dbReference>
<gene>
    <name evidence="10" type="ORF">SAMN05421774_101497</name>
</gene>
<feature type="transmembrane region" description="Helical" evidence="9">
    <location>
        <begin position="129"/>
        <end position="151"/>
    </location>
</feature>
<evidence type="ECO:0000313" key="11">
    <source>
        <dbReference type="Proteomes" id="UP000186141"/>
    </source>
</evidence>
<evidence type="ECO:0000256" key="1">
    <source>
        <dbReference type="ARBA" id="ARBA00004651"/>
    </source>
</evidence>
<proteinExistence type="inferred from homology"/>
<reference evidence="10 11" key="1">
    <citation type="submission" date="2017-01" db="EMBL/GenBank/DDBJ databases">
        <authorList>
            <person name="Mah S.A."/>
            <person name="Swanson W.J."/>
            <person name="Moy G.W."/>
            <person name="Vacquier V.D."/>
        </authorList>
    </citation>
    <scope>NUCLEOTIDE SEQUENCE [LARGE SCALE GENOMIC DNA]</scope>
    <source>
        <strain evidence="10 11">DSM 26375</strain>
    </source>
</reference>
<dbReference type="AlphaFoldDB" id="A0A1N7KJV9"/>
<comment type="similarity">
    <text evidence="2">Belongs to the TrkH potassium transport family.</text>
</comment>
<organism evidence="10 11">
    <name type="scientific">Gemmobacter megaterium</name>
    <dbReference type="NCBI Taxonomy" id="1086013"/>
    <lineage>
        <taxon>Bacteria</taxon>
        <taxon>Pseudomonadati</taxon>
        <taxon>Pseudomonadota</taxon>
        <taxon>Alphaproteobacteria</taxon>
        <taxon>Rhodobacterales</taxon>
        <taxon>Paracoccaceae</taxon>
        <taxon>Gemmobacter</taxon>
    </lineage>
</organism>
<dbReference type="GO" id="GO:0005886">
    <property type="term" value="C:plasma membrane"/>
    <property type="evidence" value="ECO:0007669"/>
    <property type="project" value="UniProtKB-SubCell"/>
</dbReference>
<dbReference type="RefSeq" id="WP_076528342.1">
    <property type="nucleotide sequence ID" value="NZ_BMEH01000001.1"/>
</dbReference>
<feature type="transmembrane region" description="Helical" evidence="9">
    <location>
        <begin position="478"/>
        <end position="503"/>
    </location>
</feature>
<feature type="transmembrane region" description="Helical" evidence="9">
    <location>
        <begin position="353"/>
        <end position="376"/>
    </location>
</feature>
<dbReference type="PANTHER" id="PTHR32024">
    <property type="entry name" value="TRK SYSTEM POTASSIUM UPTAKE PROTEIN TRKG-RELATED"/>
    <property type="match status" value="1"/>
</dbReference>
<keyword evidence="11" id="KW-1185">Reference proteome</keyword>